<dbReference type="Proteomes" id="UP000245207">
    <property type="component" value="Unassembled WGS sequence"/>
</dbReference>
<dbReference type="PANTHER" id="PTHR33116">
    <property type="entry name" value="REVERSE TRANSCRIPTASE ZINC-BINDING DOMAIN-CONTAINING PROTEIN-RELATED-RELATED"/>
    <property type="match status" value="1"/>
</dbReference>
<sequence>MVVNDIVINNECKWPNEWLSKHPSLATVATCIIDESKEDLTVWEAYADMHCEKEDVTWPDEWLSKHPSLATVATCIIDESKEELTVWEAYADMHCEKEDVTWSKIVWFSQNIPKHAFILWLAAQKRLTTQDRMKKWGSYDMMVCFLCTSDCDSNNHLFFQCSFASQFWNKVKQKIGLSSNAIEWKDIVRNMALKYNGSSIDSIVRRLGLAASVYLIWQKRNF</sequence>
<keyword evidence="2" id="KW-0808">Transferase</keyword>
<dbReference type="STRING" id="35608.A0A2U1MMZ7"/>
<dbReference type="OrthoDB" id="1937542at2759"/>
<evidence type="ECO:0000313" key="3">
    <source>
        <dbReference type="Proteomes" id="UP000245207"/>
    </source>
</evidence>
<dbReference type="EMBL" id="PKPP01004833">
    <property type="protein sequence ID" value="PWA62607.1"/>
    <property type="molecule type" value="Genomic_DNA"/>
</dbReference>
<reference evidence="2 3" key="1">
    <citation type="journal article" date="2018" name="Mol. Plant">
        <title>The genome of Artemisia annua provides insight into the evolution of Asteraceae family and artemisinin biosynthesis.</title>
        <authorList>
            <person name="Shen Q."/>
            <person name="Zhang L."/>
            <person name="Liao Z."/>
            <person name="Wang S."/>
            <person name="Yan T."/>
            <person name="Shi P."/>
            <person name="Liu M."/>
            <person name="Fu X."/>
            <person name="Pan Q."/>
            <person name="Wang Y."/>
            <person name="Lv Z."/>
            <person name="Lu X."/>
            <person name="Zhang F."/>
            <person name="Jiang W."/>
            <person name="Ma Y."/>
            <person name="Chen M."/>
            <person name="Hao X."/>
            <person name="Li L."/>
            <person name="Tang Y."/>
            <person name="Lv G."/>
            <person name="Zhou Y."/>
            <person name="Sun X."/>
            <person name="Brodelius P.E."/>
            <person name="Rose J.K.C."/>
            <person name="Tang K."/>
        </authorList>
    </citation>
    <scope>NUCLEOTIDE SEQUENCE [LARGE SCALE GENOMIC DNA]</scope>
    <source>
        <strain evidence="3">cv. Huhao1</strain>
        <tissue evidence="2">Leaf</tissue>
    </source>
</reference>
<organism evidence="2 3">
    <name type="scientific">Artemisia annua</name>
    <name type="common">Sweet wormwood</name>
    <dbReference type="NCBI Taxonomy" id="35608"/>
    <lineage>
        <taxon>Eukaryota</taxon>
        <taxon>Viridiplantae</taxon>
        <taxon>Streptophyta</taxon>
        <taxon>Embryophyta</taxon>
        <taxon>Tracheophyta</taxon>
        <taxon>Spermatophyta</taxon>
        <taxon>Magnoliopsida</taxon>
        <taxon>eudicotyledons</taxon>
        <taxon>Gunneridae</taxon>
        <taxon>Pentapetalae</taxon>
        <taxon>asterids</taxon>
        <taxon>campanulids</taxon>
        <taxon>Asterales</taxon>
        <taxon>Asteraceae</taxon>
        <taxon>Asteroideae</taxon>
        <taxon>Anthemideae</taxon>
        <taxon>Artemisiinae</taxon>
        <taxon>Artemisia</taxon>
    </lineage>
</organism>
<dbReference type="InterPro" id="IPR026960">
    <property type="entry name" value="RVT-Znf"/>
</dbReference>
<keyword evidence="2" id="KW-0548">Nucleotidyltransferase</keyword>
<proteinExistence type="predicted"/>
<keyword evidence="3" id="KW-1185">Reference proteome</keyword>
<protein>
    <submittedName>
        <fullName evidence="2">Reverse transcriptase zinc-binding domain-containing protein</fullName>
    </submittedName>
</protein>
<evidence type="ECO:0000313" key="2">
    <source>
        <dbReference type="EMBL" id="PWA62607.1"/>
    </source>
</evidence>
<feature type="domain" description="Reverse transcriptase zinc-binding" evidence="1">
    <location>
        <begin position="86"/>
        <end position="168"/>
    </location>
</feature>
<comment type="caution">
    <text evidence="2">The sequence shown here is derived from an EMBL/GenBank/DDBJ whole genome shotgun (WGS) entry which is preliminary data.</text>
</comment>
<dbReference type="GO" id="GO:0003964">
    <property type="term" value="F:RNA-directed DNA polymerase activity"/>
    <property type="evidence" value="ECO:0007669"/>
    <property type="project" value="UniProtKB-KW"/>
</dbReference>
<dbReference type="Pfam" id="PF13966">
    <property type="entry name" value="zf-RVT"/>
    <property type="match status" value="1"/>
</dbReference>
<dbReference type="AlphaFoldDB" id="A0A2U1MMZ7"/>
<evidence type="ECO:0000259" key="1">
    <source>
        <dbReference type="Pfam" id="PF13966"/>
    </source>
</evidence>
<gene>
    <name evidence="2" type="ORF">CTI12_AA365770</name>
</gene>
<name>A0A2U1MMZ7_ARTAN</name>
<keyword evidence="2" id="KW-0695">RNA-directed DNA polymerase</keyword>
<dbReference type="PANTHER" id="PTHR33116:SF84">
    <property type="entry name" value="RNA-DIRECTED DNA POLYMERASE"/>
    <property type="match status" value="1"/>
</dbReference>
<accession>A0A2U1MMZ7</accession>